<organism evidence="1 2">
    <name type="scientific">Paenibacillus provencensis</name>
    <dbReference type="NCBI Taxonomy" id="441151"/>
    <lineage>
        <taxon>Bacteria</taxon>
        <taxon>Bacillati</taxon>
        <taxon>Bacillota</taxon>
        <taxon>Bacilli</taxon>
        <taxon>Bacillales</taxon>
        <taxon>Paenibacillaceae</taxon>
        <taxon>Paenibacillus</taxon>
    </lineage>
</organism>
<dbReference type="Proteomes" id="UP001597169">
    <property type="component" value="Unassembled WGS sequence"/>
</dbReference>
<keyword evidence="2" id="KW-1185">Reference proteome</keyword>
<name>A0ABW3Q173_9BACL</name>
<sequence>MRVWLWPYEPYGVGHHRLKVAVRDPEKRLLWDEVNADEVYKLEVIDTSYIGRLPDQYDEHRDPRLIFHLYLKEPETITETQIDAKQ</sequence>
<accession>A0ABW3Q173</accession>
<gene>
    <name evidence="1" type="ORF">ACFQ3J_24965</name>
</gene>
<evidence type="ECO:0000313" key="1">
    <source>
        <dbReference type="EMBL" id="MFD1131375.1"/>
    </source>
</evidence>
<reference evidence="2" key="1">
    <citation type="journal article" date="2019" name="Int. J. Syst. Evol. Microbiol.">
        <title>The Global Catalogue of Microorganisms (GCM) 10K type strain sequencing project: providing services to taxonomists for standard genome sequencing and annotation.</title>
        <authorList>
            <consortium name="The Broad Institute Genomics Platform"/>
            <consortium name="The Broad Institute Genome Sequencing Center for Infectious Disease"/>
            <person name="Wu L."/>
            <person name="Ma J."/>
        </authorList>
    </citation>
    <scope>NUCLEOTIDE SEQUENCE [LARGE SCALE GENOMIC DNA]</scope>
    <source>
        <strain evidence="2">CCUG 53519</strain>
    </source>
</reference>
<comment type="caution">
    <text evidence="1">The sequence shown here is derived from an EMBL/GenBank/DDBJ whole genome shotgun (WGS) entry which is preliminary data.</text>
</comment>
<evidence type="ECO:0000313" key="2">
    <source>
        <dbReference type="Proteomes" id="UP001597169"/>
    </source>
</evidence>
<dbReference type="RefSeq" id="WP_139237041.1">
    <property type="nucleotide sequence ID" value="NZ_JBHTKX010000009.1"/>
</dbReference>
<proteinExistence type="predicted"/>
<protein>
    <submittedName>
        <fullName evidence="1">Uncharacterized protein</fullName>
    </submittedName>
</protein>
<dbReference type="EMBL" id="JBHTKX010000009">
    <property type="protein sequence ID" value="MFD1131375.1"/>
    <property type="molecule type" value="Genomic_DNA"/>
</dbReference>